<keyword evidence="1" id="KW-0812">Transmembrane</keyword>
<sequence length="152" mass="17059">MINKNKLFHKKLILSIIAIFTVSILIYGCGNKEGSVNSISKEIDALPKASYITLNDDSKITEIKNQFDKLSESDQKKIKNVDKLNQDLDVIKAIKEGHKAADTDFKVSEKVSQEIKNLNMNNEGEVQKVTKDYDSLTDAQKTLVTNASKINR</sequence>
<dbReference type="PROSITE" id="PS51257">
    <property type="entry name" value="PROKAR_LIPOPROTEIN"/>
    <property type="match status" value="1"/>
</dbReference>
<name>A0ABS7KYE2_CLOSR</name>
<proteinExistence type="predicted"/>
<dbReference type="RefSeq" id="WP_221861169.1">
    <property type="nucleotide sequence ID" value="NZ_JAIKTU010000007.1"/>
</dbReference>
<evidence type="ECO:0000313" key="2">
    <source>
        <dbReference type="EMBL" id="MBY0755835.1"/>
    </source>
</evidence>
<keyword evidence="1" id="KW-0472">Membrane</keyword>
<feature type="transmembrane region" description="Helical" evidence="1">
    <location>
        <begin position="12"/>
        <end position="28"/>
    </location>
</feature>
<evidence type="ECO:0000313" key="3">
    <source>
        <dbReference type="Proteomes" id="UP001299068"/>
    </source>
</evidence>
<evidence type="ECO:0008006" key="4">
    <source>
        <dbReference type="Google" id="ProtNLM"/>
    </source>
</evidence>
<organism evidence="2 3">
    <name type="scientific">Clostridium sardiniense</name>
    <name type="common">Clostridium absonum</name>
    <dbReference type="NCBI Taxonomy" id="29369"/>
    <lineage>
        <taxon>Bacteria</taxon>
        <taxon>Bacillati</taxon>
        <taxon>Bacillota</taxon>
        <taxon>Clostridia</taxon>
        <taxon>Eubacteriales</taxon>
        <taxon>Clostridiaceae</taxon>
        <taxon>Clostridium</taxon>
    </lineage>
</organism>
<dbReference type="EMBL" id="JAIKTU010000007">
    <property type="protein sequence ID" value="MBY0755835.1"/>
    <property type="molecule type" value="Genomic_DNA"/>
</dbReference>
<evidence type="ECO:0000256" key="1">
    <source>
        <dbReference type="SAM" id="Phobius"/>
    </source>
</evidence>
<accession>A0ABS7KYE2</accession>
<keyword evidence="1" id="KW-1133">Transmembrane helix</keyword>
<comment type="caution">
    <text evidence="2">The sequence shown here is derived from an EMBL/GenBank/DDBJ whole genome shotgun (WGS) entry which is preliminary data.</text>
</comment>
<keyword evidence="3" id="KW-1185">Reference proteome</keyword>
<reference evidence="2 3" key="1">
    <citation type="journal article" date="2021" name="Cell Host Microbe">
        <title>in vivo commensal control of Clostridioides difficile virulence.</title>
        <authorList>
            <person name="Girinathan B.P."/>
            <person name="Dibenedetto N."/>
            <person name="Worley J.N."/>
            <person name="Peltier J."/>
            <person name="Arrieta-Ortiz M.L."/>
            <person name="Rupa Christinal Immanuel S."/>
            <person name="Lavin R."/>
            <person name="Delaney M.L."/>
            <person name="Cummins C."/>
            <person name="Hoffmann M."/>
            <person name="Luo Y."/>
            <person name="Gonzalez-Escalona N."/>
            <person name="Allard M."/>
            <person name="Onderdonk A.B."/>
            <person name="Gerber G.K."/>
            <person name="Sonenshein A.L."/>
            <person name="Baliga N."/>
            <person name="Dupuy B."/>
            <person name="Bry L."/>
        </authorList>
    </citation>
    <scope>NUCLEOTIDE SEQUENCE [LARGE SCALE GENOMIC DNA]</scope>
    <source>
        <strain evidence="2 3">DSM 599</strain>
    </source>
</reference>
<dbReference type="Proteomes" id="UP001299068">
    <property type="component" value="Unassembled WGS sequence"/>
</dbReference>
<protein>
    <recommendedName>
        <fullName evidence="4">Lipoprotein</fullName>
    </recommendedName>
</protein>
<gene>
    <name evidence="2" type="ORF">K5V21_10250</name>
</gene>